<name>A0ABV6PH90_9SPHN</name>
<accession>A0ABV6PH90</accession>
<dbReference type="RefSeq" id="WP_379480699.1">
    <property type="nucleotide sequence ID" value="NZ_JBHLTL010000004.1"/>
</dbReference>
<evidence type="ECO:0000313" key="2">
    <source>
        <dbReference type="Proteomes" id="UP001589943"/>
    </source>
</evidence>
<organism evidence="1 2">
    <name type="scientific">Novosphingobium aquiterrae</name>
    <dbReference type="NCBI Taxonomy" id="624388"/>
    <lineage>
        <taxon>Bacteria</taxon>
        <taxon>Pseudomonadati</taxon>
        <taxon>Pseudomonadota</taxon>
        <taxon>Alphaproteobacteria</taxon>
        <taxon>Sphingomonadales</taxon>
        <taxon>Sphingomonadaceae</taxon>
        <taxon>Novosphingobium</taxon>
    </lineage>
</organism>
<protein>
    <submittedName>
        <fullName evidence="1">TadE/TadG family type IV pilus assembly protein</fullName>
    </submittedName>
</protein>
<gene>
    <name evidence="1" type="ORF">ACFFF7_07240</name>
</gene>
<sequence length="228" mass="24536">MSVRTALKALLRNPSGVAMTEFALGAPFLMFAGLYGVEQANFVLVNMKINQLATHLADNASRIGDTSQLKNRKIYESDLNDVIVGAQIQAGKSVNIYKYGRIFISSLEVQPGGGKQYIHWQRCRGAKVVASSYGNQGDTVSGMGPKGGEITAEPDDGVIFVEVRYTYQPLIAGAIIANKEIKAIAAFNVRDSRDLSQIYQRVPAKPDPVQDCGSNKGEVTFSGAGVMS</sequence>
<proteinExistence type="predicted"/>
<reference evidence="1 2" key="1">
    <citation type="submission" date="2024-09" db="EMBL/GenBank/DDBJ databases">
        <authorList>
            <person name="Sun Q."/>
            <person name="Mori K."/>
        </authorList>
    </citation>
    <scope>NUCLEOTIDE SEQUENCE [LARGE SCALE GENOMIC DNA]</scope>
    <source>
        <strain evidence="1 2">NCAIM B.02537</strain>
    </source>
</reference>
<dbReference type="Proteomes" id="UP001589943">
    <property type="component" value="Unassembled WGS sequence"/>
</dbReference>
<comment type="caution">
    <text evidence="1">The sequence shown here is derived from an EMBL/GenBank/DDBJ whole genome shotgun (WGS) entry which is preliminary data.</text>
</comment>
<dbReference type="EMBL" id="JBHLTL010000004">
    <property type="protein sequence ID" value="MFC0589203.1"/>
    <property type="molecule type" value="Genomic_DNA"/>
</dbReference>
<keyword evidence="2" id="KW-1185">Reference proteome</keyword>
<evidence type="ECO:0000313" key="1">
    <source>
        <dbReference type="EMBL" id="MFC0589203.1"/>
    </source>
</evidence>